<name>A0A7Y9IBB3_9ACTN</name>
<keyword evidence="6" id="KW-0472">Membrane</keyword>
<dbReference type="Proteomes" id="UP000569914">
    <property type="component" value="Unassembled WGS sequence"/>
</dbReference>
<evidence type="ECO:0000256" key="5">
    <source>
        <dbReference type="ARBA" id="ARBA00022764"/>
    </source>
</evidence>
<keyword evidence="5" id="KW-0574">Periplasm</keyword>
<comment type="subcellular location">
    <subcellularLocation>
        <location evidence="1">Periplasm</location>
    </subcellularLocation>
</comment>
<dbReference type="NCBIfam" id="TIGR00971">
    <property type="entry name" value="3a0106s03"/>
    <property type="match status" value="1"/>
</dbReference>
<keyword evidence="6" id="KW-1133">Transmembrane helix</keyword>
<organism evidence="7 8">
    <name type="scientific">Microlunatus parietis</name>
    <dbReference type="NCBI Taxonomy" id="682979"/>
    <lineage>
        <taxon>Bacteria</taxon>
        <taxon>Bacillati</taxon>
        <taxon>Actinomycetota</taxon>
        <taxon>Actinomycetes</taxon>
        <taxon>Propionibacteriales</taxon>
        <taxon>Propionibacteriaceae</taxon>
        <taxon>Microlunatus</taxon>
    </lineage>
</organism>
<dbReference type="InterPro" id="IPR005669">
    <property type="entry name" value="Thiosulph/SO4-bd"/>
</dbReference>
<evidence type="ECO:0000313" key="7">
    <source>
        <dbReference type="EMBL" id="NYE73677.1"/>
    </source>
</evidence>
<keyword evidence="3" id="KW-0813">Transport</keyword>
<keyword evidence="8" id="KW-1185">Reference proteome</keyword>
<dbReference type="Pfam" id="PF13531">
    <property type="entry name" value="SBP_bac_11"/>
    <property type="match status" value="1"/>
</dbReference>
<keyword evidence="6" id="KW-0812">Transmembrane</keyword>
<dbReference type="GO" id="GO:0140104">
    <property type="term" value="F:molecular carrier activity"/>
    <property type="evidence" value="ECO:0007669"/>
    <property type="project" value="InterPro"/>
</dbReference>
<evidence type="ECO:0000256" key="3">
    <source>
        <dbReference type="ARBA" id="ARBA00022448"/>
    </source>
</evidence>
<evidence type="ECO:0000256" key="6">
    <source>
        <dbReference type="SAM" id="Phobius"/>
    </source>
</evidence>
<dbReference type="EMBL" id="JACCBU010000001">
    <property type="protein sequence ID" value="NYE73677.1"/>
    <property type="molecule type" value="Genomic_DNA"/>
</dbReference>
<keyword evidence="4" id="KW-0732">Signal</keyword>
<dbReference type="PANTHER" id="PTHR30368:SF2">
    <property type="entry name" value="SULFATE-BINDING PROTEIN"/>
    <property type="match status" value="1"/>
</dbReference>
<dbReference type="PANTHER" id="PTHR30368">
    <property type="entry name" value="SULFATE-BINDING PROTEIN"/>
    <property type="match status" value="1"/>
</dbReference>
<dbReference type="GO" id="GO:0042597">
    <property type="term" value="C:periplasmic space"/>
    <property type="evidence" value="ECO:0007669"/>
    <property type="project" value="UniProtKB-SubCell"/>
</dbReference>
<proteinExistence type="inferred from homology"/>
<sequence>MSTDNTDRVGIIRGRRVRRGAVVLLAGVVAGLLALTGCVGGAVGSGPGGTTLHLVGFAVPAEANKAAQEAWAKTPEGAGVTWEQSYGASGDQSRAVVNGLKADYVNFSLEGDVTRLVDAGLVDPSWKDGPTKGIVSDSVVVLAVAPGNPKKITGWADLIKPGVRIVTPNPASSGSARWNVLAAYQQVISAGGTEAEAEDYLRKFFGNVVALPGSGRDATTAFLQGTADVLISYENEAILARQSGETFDYLVPDDTLKIENPGAVLKDADPKARAYLDFVLSPEGQQAFAGKGFRPVVEGVAVGEVAGANDPANPFPPPLRLFTINDDLGGWKSVNEKFFADQTGLVPRIQAETDRQK</sequence>
<comment type="similarity">
    <text evidence="2">Belongs to the prokaryotic sulfate-binding protein family.</text>
</comment>
<dbReference type="GO" id="GO:1902358">
    <property type="term" value="P:sulfate transmembrane transport"/>
    <property type="evidence" value="ECO:0007669"/>
    <property type="project" value="InterPro"/>
</dbReference>
<gene>
    <name evidence="7" type="ORF">BKA15_005006</name>
</gene>
<feature type="transmembrane region" description="Helical" evidence="6">
    <location>
        <begin position="21"/>
        <end position="43"/>
    </location>
</feature>
<reference evidence="7 8" key="1">
    <citation type="submission" date="2020-07" db="EMBL/GenBank/DDBJ databases">
        <title>Sequencing the genomes of 1000 actinobacteria strains.</title>
        <authorList>
            <person name="Klenk H.-P."/>
        </authorList>
    </citation>
    <scope>NUCLEOTIDE SEQUENCE [LARGE SCALE GENOMIC DNA]</scope>
    <source>
        <strain evidence="7 8">DSM 22083</strain>
    </source>
</reference>
<evidence type="ECO:0000256" key="4">
    <source>
        <dbReference type="ARBA" id="ARBA00022729"/>
    </source>
</evidence>
<accession>A0A7Y9IBB3</accession>
<evidence type="ECO:0000313" key="8">
    <source>
        <dbReference type="Proteomes" id="UP000569914"/>
    </source>
</evidence>
<dbReference type="Gene3D" id="3.40.190.10">
    <property type="entry name" value="Periplasmic binding protein-like II"/>
    <property type="match status" value="2"/>
</dbReference>
<evidence type="ECO:0000256" key="2">
    <source>
        <dbReference type="ARBA" id="ARBA00006099"/>
    </source>
</evidence>
<comment type="caution">
    <text evidence="7">The sequence shown here is derived from an EMBL/GenBank/DDBJ whole genome shotgun (WGS) entry which is preliminary data.</text>
</comment>
<protein>
    <submittedName>
        <fullName evidence="7">Sulfate transport system substrate-binding protein</fullName>
    </submittedName>
</protein>
<dbReference type="AlphaFoldDB" id="A0A7Y9IBB3"/>
<evidence type="ECO:0000256" key="1">
    <source>
        <dbReference type="ARBA" id="ARBA00004418"/>
    </source>
</evidence>
<dbReference type="SUPFAM" id="SSF53850">
    <property type="entry name" value="Periplasmic binding protein-like II"/>
    <property type="match status" value="1"/>
</dbReference>